<dbReference type="OrthoDB" id="165943at2"/>
<dbReference type="PANTHER" id="PTHR36109:SF2">
    <property type="entry name" value="MEMBRANE PROTEIN"/>
    <property type="match status" value="1"/>
</dbReference>
<dbReference type="Proteomes" id="UP000287352">
    <property type="component" value="Unassembled WGS sequence"/>
</dbReference>
<comment type="caution">
    <text evidence="2">The sequence shown here is derived from an EMBL/GenBank/DDBJ whole genome shotgun (WGS) entry which is preliminary data.</text>
</comment>
<feature type="compositionally biased region" description="Basic and acidic residues" evidence="1">
    <location>
        <begin position="302"/>
        <end position="319"/>
    </location>
</feature>
<name>A0A402A4R0_9CHLR</name>
<dbReference type="InterPro" id="IPR052948">
    <property type="entry name" value="Low_temp-induced_all0457"/>
</dbReference>
<feature type="compositionally biased region" description="Polar residues" evidence="1">
    <location>
        <begin position="321"/>
        <end position="331"/>
    </location>
</feature>
<proteinExistence type="predicted"/>
<dbReference type="EMBL" id="BIFR01000001">
    <property type="protein sequence ID" value="GCE14090.1"/>
    <property type="molecule type" value="Genomic_DNA"/>
</dbReference>
<evidence type="ECO:0000256" key="1">
    <source>
        <dbReference type="SAM" id="MobiDB-lite"/>
    </source>
</evidence>
<evidence type="ECO:0000313" key="2">
    <source>
        <dbReference type="EMBL" id="GCE14090.1"/>
    </source>
</evidence>
<dbReference type="AlphaFoldDB" id="A0A402A4R0"/>
<organism evidence="2 3">
    <name type="scientific">Tengunoibacter tsumagoiensis</name>
    <dbReference type="NCBI Taxonomy" id="2014871"/>
    <lineage>
        <taxon>Bacteria</taxon>
        <taxon>Bacillati</taxon>
        <taxon>Chloroflexota</taxon>
        <taxon>Ktedonobacteria</taxon>
        <taxon>Ktedonobacterales</taxon>
        <taxon>Dictyobacteraceae</taxon>
        <taxon>Tengunoibacter</taxon>
    </lineage>
</organism>
<accession>A0A402A4R0</accession>
<keyword evidence="3" id="KW-1185">Reference proteome</keyword>
<sequence length="331" mass="34120">MATTERTTAVGAFTEQALAERAIEELKRSGFTEDQIGFVARHSHAVDGREVPADDLGSGTVSSTATGAVGGGVLGGVIGAAASLLIPGLGPALAGGILAATLGGAAIGAVAGGFVGSLVNAGVPEDEAQYYHDQLTRGSSIVTVTAPGRYEEAAAILRESGAYNATVSKDMPATNADTVGSASEESLIPAAILPGAAMGLGTPVTAGIVNPLQPPLYNAVNPPVENLNDEQVDDRPSETYRTGIDTKPNQLTDVTTSTATVERYEDDQFQTDTTTPENTLRPRPELADTQTTTPVSDAEPIPAEKQDNSHRAPLMRDSESDPTLPNDSQVW</sequence>
<evidence type="ECO:0000313" key="3">
    <source>
        <dbReference type="Proteomes" id="UP000287352"/>
    </source>
</evidence>
<dbReference type="RefSeq" id="WP_126581567.1">
    <property type="nucleotide sequence ID" value="NZ_BIFR01000001.1"/>
</dbReference>
<dbReference type="PANTHER" id="PTHR36109">
    <property type="entry name" value="MEMBRANE PROTEIN-RELATED"/>
    <property type="match status" value="1"/>
</dbReference>
<evidence type="ECO:0008006" key="4">
    <source>
        <dbReference type="Google" id="ProtNLM"/>
    </source>
</evidence>
<gene>
    <name evidence="2" type="ORF">KTT_39490</name>
</gene>
<protein>
    <recommendedName>
        <fullName evidence="4">General stress protein 17M-like domain-containing protein</fullName>
    </recommendedName>
</protein>
<reference evidence="3" key="1">
    <citation type="submission" date="2018-12" db="EMBL/GenBank/DDBJ databases">
        <title>Tengunoibacter tsumagoiensis gen. nov., sp. nov., Dictyobacter kobayashii sp. nov., D. alpinus sp. nov., and D. joshuensis sp. nov. and description of Dictyobacteraceae fam. nov. within the order Ktedonobacterales isolated from Tengu-no-mugimeshi.</title>
        <authorList>
            <person name="Wang C.M."/>
            <person name="Zheng Y."/>
            <person name="Sakai Y."/>
            <person name="Toyoda A."/>
            <person name="Minakuchi Y."/>
            <person name="Abe K."/>
            <person name="Yokota A."/>
            <person name="Yabe S."/>
        </authorList>
    </citation>
    <scope>NUCLEOTIDE SEQUENCE [LARGE SCALE GENOMIC DNA]</scope>
    <source>
        <strain evidence="3">Uno3</strain>
    </source>
</reference>
<feature type="compositionally biased region" description="Polar residues" evidence="1">
    <location>
        <begin position="247"/>
        <end position="260"/>
    </location>
</feature>
<feature type="region of interest" description="Disordered" evidence="1">
    <location>
        <begin position="220"/>
        <end position="331"/>
    </location>
</feature>